<name>A0A645DTT1_9ZZZZ</name>
<dbReference type="EMBL" id="VSSQ01039624">
    <property type="protein sequence ID" value="MPM92721.1"/>
    <property type="molecule type" value="Genomic_DNA"/>
</dbReference>
<gene>
    <name evidence="1" type="ORF">SDC9_139857</name>
</gene>
<evidence type="ECO:0000313" key="1">
    <source>
        <dbReference type="EMBL" id="MPM92721.1"/>
    </source>
</evidence>
<accession>A0A645DTT1</accession>
<proteinExistence type="predicted"/>
<dbReference type="AlphaFoldDB" id="A0A645DTT1"/>
<organism evidence="1">
    <name type="scientific">bioreactor metagenome</name>
    <dbReference type="NCBI Taxonomy" id="1076179"/>
    <lineage>
        <taxon>unclassified sequences</taxon>
        <taxon>metagenomes</taxon>
        <taxon>ecological metagenomes</taxon>
    </lineage>
</organism>
<comment type="caution">
    <text evidence="1">The sequence shown here is derived from an EMBL/GenBank/DDBJ whole genome shotgun (WGS) entry which is preliminary data.</text>
</comment>
<reference evidence="1" key="1">
    <citation type="submission" date="2019-08" db="EMBL/GenBank/DDBJ databases">
        <authorList>
            <person name="Kucharzyk K."/>
            <person name="Murdoch R.W."/>
            <person name="Higgins S."/>
            <person name="Loffler F."/>
        </authorList>
    </citation>
    <scope>NUCLEOTIDE SEQUENCE</scope>
</reference>
<sequence length="72" mass="8407">MRLADIGFYHPDTPQILLHHIVQLIIRLKYALKNRMRVGHNKIEAQGQNGNNSYKCQCNHSVNFQHHEEGET</sequence>
<protein>
    <submittedName>
        <fullName evidence="1">Uncharacterized protein</fullName>
    </submittedName>
</protein>